<dbReference type="SUPFAM" id="SSF53850">
    <property type="entry name" value="Periplasmic binding protein-like II"/>
    <property type="match status" value="1"/>
</dbReference>
<dbReference type="Proteomes" id="UP001155840">
    <property type="component" value="Unassembled WGS sequence"/>
</dbReference>
<dbReference type="EMBL" id="JAANCM010000003">
    <property type="protein sequence ID" value="NHT75581.1"/>
    <property type="molecule type" value="Genomic_DNA"/>
</dbReference>
<dbReference type="AlphaFoldDB" id="A0AA43ZEE1"/>
<sequence>MSSLASVWYTRCPAPTPLSIAHQLGWIDRSFQAAGVAVRSIRDSKDPAVRQSHFTHALDYAFRQGGNIPPISARSGGRETRVVGITTTDEFQAIIALPASGIRTGADLKGRRIGVPRKLDQTIIDFQRATALKGIVSALSLEGIGHGDVELVHLDSAEPTLIERGNDAFLGLKRRYPYGDELLALARGDIDAFFVKGAEGLVLANQISAIVVSEFGFHTDAKIRINNGTPRPLTVDKRFLDDHFDLVTDLVQTVHGVAAWAQSNPDQAVRFIANEIGVGEDAIRAANGPDVHKHLTLSLDDEQVDAFGHFKDFLLEWGFIPADFDVIEWIDSRPLEAAHRRLAA</sequence>
<dbReference type="InterPro" id="IPR015168">
    <property type="entry name" value="SsuA/THI5"/>
</dbReference>
<evidence type="ECO:0000313" key="2">
    <source>
        <dbReference type="EMBL" id="NHT75581.1"/>
    </source>
</evidence>
<evidence type="ECO:0000259" key="1">
    <source>
        <dbReference type="Pfam" id="PF09084"/>
    </source>
</evidence>
<dbReference type="Gene3D" id="3.40.190.270">
    <property type="match status" value="1"/>
</dbReference>
<reference evidence="2" key="1">
    <citation type="submission" date="2020-03" db="EMBL/GenBank/DDBJ databases">
        <title>Ferranicluibacter endophyticum gen. nov., sp. nov., a new genus isolated from Rubus ulmifolius Schott. stem.</title>
        <authorList>
            <person name="Roca-Couso R."/>
            <person name="Flores-Felix J.D."/>
            <person name="Igual J.M."/>
            <person name="Rivas R."/>
        </authorList>
    </citation>
    <scope>NUCLEOTIDE SEQUENCE</scope>
    <source>
        <strain evidence="2">CRRU44</strain>
    </source>
</reference>
<name>A0AA43ZEE1_9HYPH</name>
<gene>
    <name evidence="2" type="ORF">G8E10_07440</name>
</gene>
<feature type="domain" description="SsuA/THI5-like" evidence="1">
    <location>
        <begin position="16"/>
        <end position="120"/>
    </location>
</feature>
<evidence type="ECO:0000313" key="3">
    <source>
        <dbReference type="Proteomes" id="UP001155840"/>
    </source>
</evidence>
<dbReference type="PANTHER" id="PTHR30024">
    <property type="entry name" value="ALIPHATIC SULFONATES-BINDING PROTEIN-RELATED"/>
    <property type="match status" value="1"/>
</dbReference>
<proteinExistence type="predicted"/>
<accession>A0AA43ZEE1</accession>
<dbReference type="Gene3D" id="3.40.190.10">
    <property type="entry name" value="Periplasmic binding protein-like II"/>
    <property type="match status" value="1"/>
</dbReference>
<comment type="caution">
    <text evidence="2">The sequence shown here is derived from an EMBL/GenBank/DDBJ whole genome shotgun (WGS) entry which is preliminary data.</text>
</comment>
<dbReference type="Pfam" id="PF09084">
    <property type="entry name" value="NMT1"/>
    <property type="match status" value="1"/>
</dbReference>
<organism evidence="2 3">
    <name type="scientific">Ferranicluibacter rubi</name>
    <dbReference type="NCBI Taxonomy" id="2715133"/>
    <lineage>
        <taxon>Bacteria</taxon>
        <taxon>Pseudomonadati</taxon>
        <taxon>Pseudomonadota</taxon>
        <taxon>Alphaproteobacteria</taxon>
        <taxon>Hyphomicrobiales</taxon>
        <taxon>Rhizobiaceae</taxon>
        <taxon>Ferranicluibacter</taxon>
    </lineage>
</organism>
<dbReference type="RefSeq" id="WP_110802353.1">
    <property type="nucleotide sequence ID" value="NZ_JAANCM010000003.1"/>
</dbReference>
<keyword evidence="3" id="KW-1185">Reference proteome</keyword>
<protein>
    <submittedName>
        <fullName evidence="2">ABC transporter substrate-binding protein</fullName>
    </submittedName>
</protein>